<sequence>MRSCLLLFGFAGSNCSFCVKSKLEPSASRSLLPPSIAISNQNLVLVPRLSILTGPQAIFPTLKAFSLV</sequence>
<proteinExistence type="predicted"/>
<dbReference type="EMBL" id="JABXXO010000011">
    <property type="protein sequence ID" value="KAF7763949.1"/>
    <property type="molecule type" value="Genomic_DNA"/>
</dbReference>
<protein>
    <submittedName>
        <fullName evidence="1">Uncharacterized protein</fullName>
    </submittedName>
</protein>
<evidence type="ECO:0000313" key="1">
    <source>
        <dbReference type="EMBL" id="KAF7763949.1"/>
    </source>
</evidence>
<evidence type="ECO:0000313" key="2">
    <source>
        <dbReference type="Proteomes" id="UP000629468"/>
    </source>
</evidence>
<name>A0A8H7EZ13_AGABI</name>
<organism evidence="1 2">
    <name type="scientific">Agaricus bisporus var. burnettii</name>
    <dbReference type="NCBI Taxonomy" id="192524"/>
    <lineage>
        <taxon>Eukaryota</taxon>
        <taxon>Fungi</taxon>
        <taxon>Dikarya</taxon>
        <taxon>Basidiomycota</taxon>
        <taxon>Agaricomycotina</taxon>
        <taxon>Agaricomycetes</taxon>
        <taxon>Agaricomycetidae</taxon>
        <taxon>Agaricales</taxon>
        <taxon>Agaricineae</taxon>
        <taxon>Agaricaceae</taxon>
        <taxon>Agaricus</taxon>
    </lineage>
</organism>
<reference evidence="1 2" key="1">
    <citation type="journal article" name="Sci. Rep.">
        <title>Telomere-to-telomere assembled and centromere annotated genomes of the two main subspecies of the button mushroom Agaricus bisporus reveal especially polymorphic chromosome ends.</title>
        <authorList>
            <person name="Sonnenberg A.S.M."/>
            <person name="Sedaghat-Telgerd N."/>
            <person name="Lavrijssen B."/>
            <person name="Ohm R.A."/>
            <person name="Hendrickx P.M."/>
            <person name="Scholtmeijer K."/>
            <person name="Baars J.J.P."/>
            <person name="van Peer A."/>
        </authorList>
    </citation>
    <scope>NUCLEOTIDE SEQUENCE [LARGE SCALE GENOMIC DNA]</scope>
    <source>
        <strain evidence="1 2">H119_p4</strain>
    </source>
</reference>
<accession>A0A8H7EZ13</accession>
<dbReference type="Proteomes" id="UP000629468">
    <property type="component" value="Unassembled WGS sequence"/>
</dbReference>
<comment type="caution">
    <text evidence="1">The sequence shown here is derived from an EMBL/GenBank/DDBJ whole genome shotgun (WGS) entry which is preliminary data.</text>
</comment>
<dbReference type="AlphaFoldDB" id="A0A8H7EZ13"/>
<gene>
    <name evidence="1" type="ORF">Agabi119p4_8486</name>
</gene>